<dbReference type="InterPro" id="IPR009964">
    <property type="entry name" value="DUF1491"/>
</dbReference>
<dbReference type="Gene3D" id="3.40.1530.20">
    <property type="entry name" value="Protein of unknown function (DUF1491)"/>
    <property type="match status" value="1"/>
</dbReference>
<dbReference type="Pfam" id="PF07372">
    <property type="entry name" value="DUF1491"/>
    <property type="match status" value="1"/>
</dbReference>
<dbReference type="EMBL" id="JBHLWK010000025">
    <property type="protein sequence ID" value="MFC0206216.1"/>
    <property type="molecule type" value="Genomic_DNA"/>
</dbReference>
<evidence type="ECO:0000313" key="2">
    <source>
        <dbReference type="Proteomes" id="UP001589798"/>
    </source>
</evidence>
<protein>
    <submittedName>
        <fullName evidence="1">DUF1491 family protein</fullName>
    </submittedName>
</protein>
<dbReference type="RefSeq" id="WP_379488838.1">
    <property type="nucleotide sequence ID" value="NZ_JBHLWK010000025.1"/>
</dbReference>
<proteinExistence type="predicted"/>
<name>A0ABV6D0P1_9SPHN</name>
<accession>A0ABV6D0P1</accession>
<sequence>MDDRLPAHLEVAGLIRRIGAEGGFGTVLAKGERDAGTILAVLVHNGRDVRLYERMPAADGSRQWQCSRRQDAENPGEFQEYLERRKRQDSDLWIIELDAANAERFIGATPDAG</sequence>
<comment type="caution">
    <text evidence="1">The sequence shown here is derived from an EMBL/GenBank/DDBJ whole genome shotgun (WGS) entry which is preliminary data.</text>
</comment>
<evidence type="ECO:0000313" key="1">
    <source>
        <dbReference type="EMBL" id="MFC0206216.1"/>
    </source>
</evidence>
<keyword evidence="2" id="KW-1185">Reference proteome</keyword>
<reference evidence="1 2" key="1">
    <citation type="submission" date="2024-09" db="EMBL/GenBank/DDBJ databases">
        <authorList>
            <person name="Sun Q."/>
            <person name="Mori K."/>
        </authorList>
    </citation>
    <scope>NUCLEOTIDE SEQUENCE [LARGE SCALE GENOMIC DNA]</scope>
    <source>
        <strain evidence="1 2">CCM 7706</strain>
    </source>
</reference>
<gene>
    <name evidence="1" type="ORF">ACFFJC_18275</name>
</gene>
<dbReference type="Proteomes" id="UP001589798">
    <property type="component" value="Unassembled WGS sequence"/>
</dbReference>
<organism evidence="1 2">
    <name type="scientific">Novosphingobium soli</name>
    <dbReference type="NCBI Taxonomy" id="574956"/>
    <lineage>
        <taxon>Bacteria</taxon>
        <taxon>Pseudomonadati</taxon>
        <taxon>Pseudomonadota</taxon>
        <taxon>Alphaproteobacteria</taxon>
        <taxon>Sphingomonadales</taxon>
        <taxon>Sphingomonadaceae</taxon>
        <taxon>Novosphingobium</taxon>
    </lineage>
</organism>